<evidence type="ECO:0000313" key="1">
    <source>
        <dbReference type="EMBL" id="KRP32185.1"/>
    </source>
</evidence>
<dbReference type="Proteomes" id="UP000051557">
    <property type="component" value="Unassembled WGS sequence"/>
</dbReference>
<sequence>MARDALRCRKKVGEERVVFGGDGSVAGVVFFGDEQYVGGSLGIEVAKGEDVVIFVEDVGLSFAVDDLFEDRFSHGNYQMVSSRREGLKVRARARMK</sequence>
<gene>
    <name evidence="1" type="ORF">ABS32_04615</name>
</gene>
<protein>
    <submittedName>
        <fullName evidence="1">Uncharacterized protein</fullName>
    </submittedName>
</protein>
<organism evidence="1 2">
    <name type="scientific">Verrucomicrobia subdivision 6 bacterium BACL9 MAG-120820-bin42</name>
    <dbReference type="NCBI Taxonomy" id="1655634"/>
    <lineage>
        <taxon>Bacteria</taxon>
        <taxon>Pseudomonadati</taxon>
        <taxon>Verrucomicrobiota</taxon>
        <taxon>Verrucomicrobiia</taxon>
        <taxon>Verrucomicrobiales</taxon>
        <taxon>Verrucomicrobia subdivision 6</taxon>
    </lineage>
</organism>
<reference evidence="1 2" key="1">
    <citation type="submission" date="2015-10" db="EMBL/GenBank/DDBJ databases">
        <title>Metagenome-Assembled Genomes uncover a global brackish microbiome.</title>
        <authorList>
            <person name="Hugerth L.W."/>
            <person name="Larsson J."/>
            <person name="Alneberg J."/>
            <person name="Lindh M.V."/>
            <person name="Legrand C."/>
            <person name="Pinhassi J."/>
            <person name="Andersson A.F."/>
        </authorList>
    </citation>
    <scope>NUCLEOTIDE SEQUENCE [LARGE SCALE GENOMIC DNA]</scope>
    <source>
        <strain evidence="1">BACL9 MAG-120820-bin42</strain>
    </source>
</reference>
<accession>A0A0R2X7U3</accession>
<evidence type="ECO:0000313" key="2">
    <source>
        <dbReference type="Proteomes" id="UP000051557"/>
    </source>
</evidence>
<dbReference type="EMBL" id="LIDM01000157">
    <property type="protein sequence ID" value="KRP32185.1"/>
    <property type="molecule type" value="Genomic_DNA"/>
</dbReference>
<proteinExistence type="predicted"/>
<comment type="caution">
    <text evidence="1">The sequence shown here is derived from an EMBL/GenBank/DDBJ whole genome shotgun (WGS) entry which is preliminary data.</text>
</comment>
<name>A0A0R2X7U3_9BACT</name>
<dbReference type="AlphaFoldDB" id="A0A0R2X7U3"/>